<evidence type="ECO:0000313" key="2">
    <source>
        <dbReference type="EMBL" id="AGU14454.1"/>
    </source>
</evidence>
<proteinExistence type="predicted"/>
<dbReference type="OrthoDB" id="5242641at2"/>
<name>U3GT15_9CORY</name>
<dbReference type="Proteomes" id="UP000016943">
    <property type="component" value="Chromosome"/>
</dbReference>
<keyword evidence="3" id="KW-1185">Reference proteome</keyword>
<dbReference type="Gene3D" id="3.40.50.12370">
    <property type="match status" value="1"/>
</dbReference>
<organism evidence="2 3">
    <name type="scientific">Corynebacterium argentoratense DSM 44202</name>
    <dbReference type="NCBI Taxonomy" id="1348662"/>
    <lineage>
        <taxon>Bacteria</taxon>
        <taxon>Bacillati</taxon>
        <taxon>Actinomycetota</taxon>
        <taxon>Actinomycetes</taxon>
        <taxon>Mycobacteriales</taxon>
        <taxon>Corynebacteriaceae</taxon>
        <taxon>Corynebacterium</taxon>
    </lineage>
</organism>
<dbReference type="EMBL" id="CP006365">
    <property type="protein sequence ID" value="AGU14454.1"/>
    <property type="molecule type" value="Genomic_DNA"/>
</dbReference>
<protein>
    <recommendedName>
        <fullName evidence="1">UspA domain-containing protein</fullName>
    </recommendedName>
</protein>
<sequence length="300" mass="31821">MRCIVGYEATPQGLDSLNLGIEMAKTFGYDLEIVLVLRRHDVFSAEYPPIGGVADILVTQAFKWLEGALARVPEGINARGHVFSGTSTADGLLRAREELGARIIVVGGASSSPLKRHKLGTVAHDLLFGCPVPVALAPRGYTPHPVARINCAVGTRPGSGSLVSEGLLLAGAADLPLRLVALVGEEDNGDVLARTQSVLDEARAGLNDVAEAAAASDMDAAEARRQQVEVDIAIGKSSDVNHAIENVGWDDGDILFVGSSRIEQKSSVFAGSVAMRILRFLTVPLVVVPRGYDARKRWLK</sequence>
<dbReference type="GeneID" id="78249141"/>
<feature type="domain" description="UspA" evidence="1">
    <location>
        <begin position="2"/>
        <end position="137"/>
    </location>
</feature>
<dbReference type="KEGG" id="caz:CARG_01350"/>
<dbReference type="SUPFAM" id="SSF52402">
    <property type="entry name" value="Adenine nucleotide alpha hydrolases-like"/>
    <property type="match status" value="2"/>
</dbReference>
<dbReference type="eggNOG" id="COG0589">
    <property type="taxonomic scope" value="Bacteria"/>
</dbReference>
<dbReference type="PATRIC" id="fig|1348662.3.peg.263"/>
<accession>U3GT15</accession>
<feature type="domain" description="UspA" evidence="1">
    <location>
        <begin position="148"/>
        <end position="289"/>
    </location>
</feature>
<dbReference type="RefSeq" id="WP_020975583.1">
    <property type="nucleotide sequence ID" value="NC_022198.1"/>
</dbReference>
<evidence type="ECO:0000259" key="1">
    <source>
        <dbReference type="Pfam" id="PF00582"/>
    </source>
</evidence>
<dbReference type="InterPro" id="IPR006016">
    <property type="entry name" value="UspA"/>
</dbReference>
<dbReference type="AlphaFoldDB" id="U3GT15"/>
<evidence type="ECO:0000313" key="3">
    <source>
        <dbReference type="Proteomes" id="UP000016943"/>
    </source>
</evidence>
<dbReference type="CDD" id="cd00293">
    <property type="entry name" value="USP-like"/>
    <property type="match status" value="1"/>
</dbReference>
<dbReference type="Pfam" id="PF00582">
    <property type="entry name" value="Usp"/>
    <property type="match status" value="2"/>
</dbReference>
<dbReference type="STRING" id="1348662.CARG_01350"/>
<reference evidence="2 3" key="1">
    <citation type="journal article" date="2013" name="Genome Announc.">
        <title>Whole-Genome Sequence of the Clinical Strain Corynebacterium argentoratense DSM 44202, Isolated from a Human Throat Specimen.</title>
        <authorList>
            <person name="Bomholt C."/>
            <person name="Glaub A."/>
            <person name="Gravermann K."/>
            <person name="Albersmeier A."/>
            <person name="Brinkrolf K."/>
            <person name="Ruckert C."/>
            <person name="Tauch A."/>
        </authorList>
    </citation>
    <scope>NUCLEOTIDE SEQUENCE [LARGE SCALE GENOMIC DNA]</scope>
    <source>
        <strain evidence="2">DSM 44202</strain>
    </source>
</reference>
<dbReference type="HOGENOM" id="CLU_049301_4_1_11"/>
<gene>
    <name evidence="2" type="ORF">CARG_01350</name>
</gene>